<dbReference type="PANTHER" id="PTHR10267">
    <property type="entry name" value="DNA POLYMERASE SUBUNIT GAMMA-1"/>
    <property type="match status" value="1"/>
</dbReference>
<dbReference type="GO" id="GO:0006264">
    <property type="term" value="P:mitochondrial DNA replication"/>
    <property type="evidence" value="ECO:0007669"/>
    <property type="project" value="TreeGrafter"/>
</dbReference>
<dbReference type="GO" id="GO:0003677">
    <property type="term" value="F:DNA binding"/>
    <property type="evidence" value="ECO:0007669"/>
    <property type="project" value="InterPro"/>
</dbReference>
<proteinExistence type="predicted"/>
<dbReference type="InterPro" id="IPR012337">
    <property type="entry name" value="RNaseH-like_sf"/>
</dbReference>
<dbReference type="Gene3D" id="3.30.70.370">
    <property type="match status" value="1"/>
</dbReference>
<dbReference type="FunFam" id="3.30.70.370:FF:000017">
    <property type="entry name" value="Predicted protein"/>
    <property type="match status" value="1"/>
</dbReference>
<evidence type="ECO:0000313" key="3">
    <source>
        <dbReference type="Proteomes" id="UP000887540"/>
    </source>
</evidence>
<protein>
    <recommendedName>
        <fullName evidence="1">Mitochondrial DNA polymerase catalytic subunit</fullName>
    </recommendedName>
</protein>
<sequence>MYRKITLLRLPRSIDLPCCSSAHDFHKSSFRVQYLDPNSSHSSTTHPSVSFAAKPIEMVSEKLHRHLFPSDVPSISAKDESIQLELPRLRKETDLMGHFDAIGSEQFKGYEELLLSGSEIKSLPPFPNEWTLSTGWTKYDPELGVGTPVEFPDEDLLFFDVEVCVLDGQLPTMAIALSPTAWYSWCSDRLVNGSDVPETTRLKHLIQLEPENGINRSKIVVGHNVAYDRARVREQYFSNKTMTCFWDTMSMSIAIYGMADHQRIMYEKTDLTEGNKPAWLDAWRQRVCKNGLGAVHQKLCGATTKLKLEKSLQDFFVKQDMNAIRDSFQSLMQYCAEDVYATFEVFQALYPTFRQRFPHPISSVGMMEITSAYLPITSNWRKFYEKCEKDSSKSNDNAAQQLAGAIKDLYEKLETDQEWAKDPWMWISDWKLNKRLNKPKWYLNMFSSSSTANDFNMITAKDVKQRARDFIRVFGLCYGPYPMFFKAEHGWGFLKPHEPVPDDFLEFEKVKTKRGDEVLLPNKAILDLIDENQTRSDVQIIPIPERLHGKVGIFDFYKLPHKKNPNANVGTPFSIDYKEEFEHGILWATRYSHILKGLLDSQGITRFWGNYRARYLEQLTVWLDDEKEIGAIAPSVIPSGTVTRRSVHKLWMTSANPKEGLLGSELKSMVQCTDGWKIVGADVDSQEQWIAATLGDSAFEGRHAGGTQFSNMLLAGNKADKTDLHSVVAKEVGISRDNAKVLNYARLYGSSERHAVTFLRQQNPIKEEVAKRVSEKLFRTTKGQKMNYFELSPESVSHFREYLKSDGRYKDQHIFILDRYFLPCYGHKNGYELNYDQKQSEQGQLTLFFEEWVKKRLFLENNQSNGNALQEKLRNTLYKNYPQKIELYKGGFESYTFNYLELMLLEPELKTPILHCRLSQALEPLPHDVPDAEEFMKTYKRSIINWCVQSSAVDFLHMLIVCMSWLCNEYEIRARFVLSIHDEVRYLVAEEDKYRCALAMTLSNMYVRAAISQRLGIQELPQSVAFFSQVDIDTVLRKEVNIKCTTPDGQEIPPGEALTMDKIIEKTAGSLTKK</sequence>
<name>A0A914EGC5_9BILA</name>
<feature type="domain" description="DNA-directed DNA polymerase family A palm" evidence="2">
    <location>
        <begin position="663"/>
        <end position="992"/>
    </location>
</feature>
<dbReference type="GO" id="GO:0005760">
    <property type="term" value="C:gamma DNA polymerase complex"/>
    <property type="evidence" value="ECO:0007669"/>
    <property type="project" value="InterPro"/>
</dbReference>
<accession>A0A914EGC5</accession>
<dbReference type="WBParaSite" id="ACRNAN_scaffold813.g23932.t2">
    <property type="protein sequence ID" value="ACRNAN_scaffold813.g23932.t2"/>
    <property type="gene ID" value="ACRNAN_scaffold813.g23932"/>
</dbReference>
<dbReference type="InterPro" id="IPR041336">
    <property type="entry name" value="DNApol_Exo"/>
</dbReference>
<dbReference type="PANTHER" id="PTHR10267:SF0">
    <property type="entry name" value="DNA POLYMERASE SUBUNIT GAMMA-1"/>
    <property type="match status" value="1"/>
</dbReference>
<dbReference type="GO" id="GO:0003887">
    <property type="term" value="F:DNA-directed DNA polymerase activity"/>
    <property type="evidence" value="ECO:0007669"/>
    <property type="project" value="InterPro"/>
</dbReference>
<dbReference type="InterPro" id="IPR043502">
    <property type="entry name" value="DNA/RNA_pol_sf"/>
</dbReference>
<dbReference type="SMART" id="SM00482">
    <property type="entry name" value="POLAc"/>
    <property type="match status" value="1"/>
</dbReference>
<reference evidence="4" key="1">
    <citation type="submission" date="2022-11" db="UniProtKB">
        <authorList>
            <consortium name="WormBaseParasite"/>
        </authorList>
    </citation>
    <scope>IDENTIFICATION</scope>
</reference>
<evidence type="ECO:0000256" key="1">
    <source>
        <dbReference type="ARBA" id="ARBA00031966"/>
    </source>
</evidence>
<evidence type="ECO:0000259" key="2">
    <source>
        <dbReference type="SMART" id="SM00482"/>
    </source>
</evidence>
<dbReference type="SUPFAM" id="SSF53098">
    <property type="entry name" value="Ribonuclease H-like"/>
    <property type="match status" value="1"/>
</dbReference>
<keyword evidence="3" id="KW-1185">Reference proteome</keyword>
<dbReference type="Gene3D" id="1.10.150.20">
    <property type="entry name" value="5' to 3' exonuclease, C-terminal subdomain"/>
    <property type="match status" value="2"/>
</dbReference>
<dbReference type="SUPFAM" id="SSF56672">
    <property type="entry name" value="DNA/RNA polymerases"/>
    <property type="match status" value="1"/>
</dbReference>
<dbReference type="InterPro" id="IPR002297">
    <property type="entry name" value="DNA-dir_DNA_pol_A_mt"/>
</dbReference>
<evidence type="ECO:0000313" key="4">
    <source>
        <dbReference type="WBParaSite" id="ACRNAN_scaffold813.g23932.t2"/>
    </source>
</evidence>
<dbReference type="PRINTS" id="PR00867">
    <property type="entry name" value="DNAPOLG"/>
</dbReference>
<organism evidence="3 4">
    <name type="scientific">Acrobeloides nanus</name>
    <dbReference type="NCBI Taxonomy" id="290746"/>
    <lineage>
        <taxon>Eukaryota</taxon>
        <taxon>Metazoa</taxon>
        <taxon>Ecdysozoa</taxon>
        <taxon>Nematoda</taxon>
        <taxon>Chromadorea</taxon>
        <taxon>Rhabditida</taxon>
        <taxon>Tylenchina</taxon>
        <taxon>Cephalobomorpha</taxon>
        <taxon>Cephaloboidea</taxon>
        <taxon>Cephalobidae</taxon>
        <taxon>Acrobeloides</taxon>
    </lineage>
</organism>
<dbReference type="Pfam" id="PF18136">
    <property type="entry name" value="DNApol_Exo"/>
    <property type="match status" value="1"/>
</dbReference>
<dbReference type="InterPro" id="IPR001098">
    <property type="entry name" value="DNA-dir_DNA_pol_A_palm_dom"/>
</dbReference>
<dbReference type="Proteomes" id="UP000887540">
    <property type="component" value="Unplaced"/>
</dbReference>
<dbReference type="AlphaFoldDB" id="A0A914EGC5"/>
<dbReference type="Gene3D" id="3.30.420.390">
    <property type="match status" value="2"/>
</dbReference>
<dbReference type="GO" id="GO:0008408">
    <property type="term" value="F:3'-5' exonuclease activity"/>
    <property type="evidence" value="ECO:0007669"/>
    <property type="project" value="TreeGrafter"/>
</dbReference>